<gene>
    <name evidence="2" type="primary">Acey_s0088.g2159</name>
    <name evidence="2" type="ORF">Y032_0088g2159</name>
</gene>
<sequence>MEPVFRGDPESASISTTQTKWDTAFKLGHYSPIVGMKMLHISTGIGNICACSIAMCGSVTGTVALIFNKPYQEHIARIVRMKTKHTTRMVAAQASNHLEADSVHANK</sequence>
<name>A0A016TNR0_9BILA</name>
<accession>A0A016TNR0</accession>
<keyword evidence="3" id="KW-1185">Reference proteome</keyword>
<evidence type="ECO:0000313" key="3">
    <source>
        <dbReference type="Proteomes" id="UP000024635"/>
    </source>
</evidence>
<organism evidence="2 3">
    <name type="scientific">Ancylostoma ceylanicum</name>
    <dbReference type="NCBI Taxonomy" id="53326"/>
    <lineage>
        <taxon>Eukaryota</taxon>
        <taxon>Metazoa</taxon>
        <taxon>Ecdysozoa</taxon>
        <taxon>Nematoda</taxon>
        <taxon>Chromadorea</taxon>
        <taxon>Rhabditida</taxon>
        <taxon>Rhabditina</taxon>
        <taxon>Rhabditomorpha</taxon>
        <taxon>Strongyloidea</taxon>
        <taxon>Ancylostomatidae</taxon>
        <taxon>Ancylostomatinae</taxon>
        <taxon>Ancylostoma</taxon>
    </lineage>
</organism>
<reference evidence="3" key="1">
    <citation type="journal article" date="2015" name="Nat. Genet.">
        <title>The genome and transcriptome of the zoonotic hookworm Ancylostoma ceylanicum identify infection-specific gene families.</title>
        <authorList>
            <person name="Schwarz E.M."/>
            <person name="Hu Y."/>
            <person name="Antoshechkin I."/>
            <person name="Miller M.M."/>
            <person name="Sternberg P.W."/>
            <person name="Aroian R.V."/>
        </authorList>
    </citation>
    <scope>NUCLEOTIDE SEQUENCE</scope>
    <source>
        <strain evidence="3">HY135</strain>
    </source>
</reference>
<dbReference type="Proteomes" id="UP000024635">
    <property type="component" value="Unassembled WGS sequence"/>
</dbReference>
<keyword evidence="1" id="KW-0812">Transmembrane</keyword>
<protein>
    <submittedName>
        <fullName evidence="2">Uncharacterized protein</fullName>
    </submittedName>
</protein>
<proteinExistence type="predicted"/>
<dbReference type="EMBL" id="JARK01001424">
    <property type="protein sequence ID" value="EYC04361.1"/>
    <property type="molecule type" value="Genomic_DNA"/>
</dbReference>
<comment type="caution">
    <text evidence="2">The sequence shown here is derived from an EMBL/GenBank/DDBJ whole genome shotgun (WGS) entry which is preliminary data.</text>
</comment>
<keyword evidence="1" id="KW-1133">Transmembrane helix</keyword>
<feature type="transmembrane region" description="Helical" evidence="1">
    <location>
        <begin position="45"/>
        <end position="67"/>
    </location>
</feature>
<keyword evidence="1" id="KW-0472">Membrane</keyword>
<evidence type="ECO:0000313" key="2">
    <source>
        <dbReference type="EMBL" id="EYC04361.1"/>
    </source>
</evidence>
<evidence type="ECO:0000256" key="1">
    <source>
        <dbReference type="SAM" id="Phobius"/>
    </source>
</evidence>
<dbReference type="AlphaFoldDB" id="A0A016TNR0"/>